<organism evidence="2 3">
    <name type="scientific">Clitoria ternatea</name>
    <name type="common">Butterfly pea</name>
    <dbReference type="NCBI Taxonomy" id="43366"/>
    <lineage>
        <taxon>Eukaryota</taxon>
        <taxon>Viridiplantae</taxon>
        <taxon>Streptophyta</taxon>
        <taxon>Embryophyta</taxon>
        <taxon>Tracheophyta</taxon>
        <taxon>Spermatophyta</taxon>
        <taxon>Magnoliopsida</taxon>
        <taxon>eudicotyledons</taxon>
        <taxon>Gunneridae</taxon>
        <taxon>Pentapetalae</taxon>
        <taxon>rosids</taxon>
        <taxon>fabids</taxon>
        <taxon>Fabales</taxon>
        <taxon>Fabaceae</taxon>
        <taxon>Papilionoideae</taxon>
        <taxon>50 kb inversion clade</taxon>
        <taxon>NPAAA clade</taxon>
        <taxon>indigoferoid/millettioid clade</taxon>
        <taxon>Phaseoleae</taxon>
        <taxon>Clitoria</taxon>
    </lineage>
</organism>
<evidence type="ECO:0000313" key="2">
    <source>
        <dbReference type="EMBL" id="KAK7271705.1"/>
    </source>
</evidence>
<feature type="domain" description="EDS1 EP" evidence="1">
    <location>
        <begin position="1"/>
        <end position="59"/>
    </location>
</feature>
<dbReference type="EMBL" id="JAYKXN010000007">
    <property type="protein sequence ID" value="KAK7271705.1"/>
    <property type="molecule type" value="Genomic_DNA"/>
</dbReference>
<dbReference type="InterPro" id="IPR044603">
    <property type="entry name" value="SAG101-like"/>
</dbReference>
<dbReference type="Pfam" id="PF18117">
    <property type="entry name" value="EDS1_EP"/>
    <property type="match status" value="1"/>
</dbReference>
<dbReference type="GO" id="GO:0006952">
    <property type="term" value="P:defense response"/>
    <property type="evidence" value="ECO:0007669"/>
    <property type="project" value="InterPro"/>
</dbReference>
<name>A0AAN9IC87_CLITE</name>
<protein>
    <recommendedName>
        <fullName evidence="1">EDS1 EP domain-containing protein</fullName>
    </recommendedName>
</protein>
<gene>
    <name evidence="2" type="ORF">RJT34_27825</name>
</gene>
<evidence type="ECO:0000259" key="1">
    <source>
        <dbReference type="Pfam" id="PF18117"/>
    </source>
</evidence>
<dbReference type="GO" id="GO:0052689">
    <property type="term" value="F:carboxylic ester hydrolase activity"/>
    <property type="evidence" value="ECO:0007669"/>
    <property type="project" value="InterPro"/>
</dbReference>
<accession>A0AAN9IC87</accession>
<dbReference type="InterPro" id="IPR041266">
    <property type="entry name" value="EDS1_EP"/>
</dbReference>
<dbReference type="PANTHER" id="PTHR46898:SF3">
    <property type="entry name" value="FUNGAL LIPASE-LIKE DOMAIN-CONTAINING PROTEIN"/>
    <property type="match status" value="1"/>
</dbReference>
<dbReference type="AlphaFoldDB" id="A0AAN9IC87"/>
<dbReference type="PANTHER" id="PTHR46898">
    <property type="entry name" value="SENESCENCE-ASSOCIATED CARBOXYLESTERASE 101"/>
    <property type="match status" value="1"/>
</dbReference>
<dbReference type="Proteomes" id="UP001359559">
    <property type="component" value="Unassembled WGS sequence"/>
</dbReference>
<keyword evidence="3" id="KW-1185">Reference proteome</keyword>
<evidence type="ECO:0000313" key="3">
    <source>
        <dbReference type="Proteomes" id="UP001359559"/>
    </source>
</evidence>
<reference evidence="2 3" key="1">
    <citation type="submission" date="2024-01" db="EMBL/GenBank/DDBJ databases">
        <title>The genomes of 5 underutilized Papilionoideae crops provide insights into root nodulation and disease resistance.</title>
        <authorList>
            <person name="Yuan L."/>
        </authorList>
    </citation>
    <scope>NUCLEOTIDE SEQUENCE [LARGE SCALE GENOMIC DNA]</scope>
    <source>
        <strain evidence="2">LY-2023</strain>
        <tissue evidence="2">Leaf</tissue>
    </source>
</reference>
<sequence>MVEEAEMKHKIEGSAFSKIWLYAGTSYRRMVELLAIAEYYRNGGRDYVTKGRSERFVLLVVQDKDDYLNMLLLSDDDDLHVEDEDEKILEKLVAFEEYVMDCSRIIKFH</sequence>
<proteinExistence type="predicted"/>
<comment type="caution">
    <text evidence="2">The sequence shown here is derived from an EMBL/GenBank/DDBJ whole genome shotgun (WGS) entry which is preliminary data.</text>
</comment>